<dbReference type="CDD" id="cd00082">
    <property type="entry name" value="HisKA"/>
    <property type="match status" value="1"/>
</dbReference>
<dbReference type="Gene3D" id="3.30.565.10">
    <property type="entry name" value="Histidine kinase-like ATPase, C-terminal domain"/>
    <property type="match status" value="1"/>
</dbReference>
<evidence type="ECO:0000256" key="13">
    <source>
        <dbReference type="SAM" id="Phobius"/>
    </source>
</evidence>
<evidence type="ECO:0000256" key="10">
    <source>
        <dbReference type="ARBA" id="ARBA00070152"/>
    </source>
</evidence>
<feature type="transmembrane region" description="Helical" evidence="13">
    <location>
        <begin position="356"/>
        <end position="377"/>
    </location>
</feature>
<dbReference type="InterPro" id="IPR005467">
    <property type="entry name" value="His_kinase_dom"/>
</dbReference>
<dbReference type="InterPro" id="IPR011006">
    <property type="entry name" value="CheY-like_superfamily"/>
</dbReference>
<evidence type="ECO:0000313" key="17">
    <source>
        <dbReference type="Proteomes" id="UP000544134"/>
    </source>
</evidence>
<comment type="function">
    <text evidence="9">Member of the two-component regulatory system BvgS/BvgA. Phosphorylates BvgA via a four-step phosphorelay in response to environmental signals.</text>
</comment>
<dbReference type="InterPro" id="IPR036097">
    <property type="entry name" value="HisK_dim/P_sf"/>
</dbReference>
<keyword evidence="4" id="KW-0808">Transferase</keyword>
<dbReference type="Proteomes" id="UP000544134">
    <property type="component" value="Unassembled WGS sequence"/>
</dbReference>
<evidence type="ECO:0000313" key="16">
    <source>
        <dbReference type="EMBL" id="NMM01190.1"/>
    </source>
</evidence>
<dbReference type="Gene3D" id="3.40.50.2300">
    <property type="match status" value="1"/>
</dbReference>
<evidence type="ECO:0000256" key="4">
    <source>
        <dbReference type="ARBA" id="ARBA00022679"/>
    </source>
</evidence>
<evidence type="ECO:0000256" key="5">
    <source>
        <dbReference type="ARBA" id="ARBA00022729"/>
    </source>
</evidence>
<dbReference type="EC" id="2.7.13.3" evidence="2"/>
<dbReference type="GO" id="GO:0005886">
    <property type="term" value="C:plasma membrane"/>
    <property type="evidence" value="ECO:0007669"/>
    <property type="project" value="TreeGrafter"/>
</dbReference>
<dbReference type="Pfam" id="PF00512">
    <property type="entry name" value="HisKA"/>
    <property type="match status" value="1"/>
</dbReference>
<proteinExistence type="predicted"/>
<dbReference type="SMART" id="SM00387">
    <property type="entry name" value="HATPase_c"/>
    <property type="match status" value="1"/>
</dbReference>
<feature type="compositionally biased region" description="Low complexity" evidence="12">
    <location>
        <begin position="1067"/>
        <end position="1077"/>
    </location>
</feature>
<evidence type="ECO:0000256" key="8">
    <source>
        <dbReference type="ARBA" id="ARBA00023026"/>
    </source>
</evidence>
<dbReference type="CDD" id="cd17546">
    <property type="entry name" value="REC_hyHK_CKI1_RcsC-like"/>
    <property type="match status" value="1"/>
</dbReference>
<dbReference type="PRINTS" id="PR00344">
    <property type="entry name" value="BCTRLSENSOR"/>
</dbReference>
<dbReference type="PANTHER" id="PTHR43047">
    <property type="entry name" value="TWO-COMPONENT HISTIDINE PROTEIN KINASE"/>
    <property type="match status" value="1"/>
</dbReference>
<feature type="transmembrane region" description="Helical" evidence="13">
    <location>
        <begin position="29"/>
        <end position="53"/>
    </location>
</feature>
<evidence type="ECO:0000256" key="12">
    <source>
        <dbReference type="SAM" id="MobiDB-lite"/>
    </source>
</evidence>
<dbReference type="SMART" id="SM00448">
    <property type="entry name" value="REC"/>
    <property type="match status" value="1"/>
</dbReference>
<dbReference type="Pfam" id="PF00072">
    <property type="entry name" value="Response_reg"/>
    <property type="match status" value="1"/>
</dbReference>
<dbReference type="GO" id="GO:0000155">
    <property type="term" value="F:phosphorelay sensor kinase activity"/>
    <property type="evidence" value="ECO:0007669"/>
    <property type="project" value="InterPro"/>
</dbReference>
<feature type="modified residue" description="4-aspartylphosphate" evidence="11">
    <location>
        <position position="980"/>
    </location>
</feature>
<evidence type="ECO:0000259" key="15">
    <source>
        <dbReference type="PROSITE" id="PS50110"/>
    </source>
</evidence>
<name>A0A848IIQ3_9BURK</name>
<comment type="caution">
    <text evidence="16">The sequence shown here is derived from an EMBL/GenBank/DDBJ whole genome shotgun (WGS) entry which is preliminary data.</text>
</comment>
<keyword evidence="3 11" id="KW-0597">Phosphoprotein</keyword>
<evidence type="ECO:0000256" key="7">
    <source>
        <dbReference type="ARBA" id="ARBA00023012"/>
    </source>
</evidence>
<dbReference type="SUPFAM" id="SSF55874">
    <property type="entry name" value="ATPase domain of HSP90 chaperone/DNA topoisomerase II/histidine kinase"/>
    <property type="match status" value="1"/>
</dbReference>
<dbReference type="PROSITE" id="PS50110">
    <property type="entry name" value="RESPONSE_REGULATORY"/>
    <property type="match status" value="1"/>
</dbReference>
<evidence type="ECO:0000259" key="14">
    <source>
        <dbReference type="PROSITE" id="PS50109"/>
    </source>
</evidence>
<evidence type="ECO:0000256" key="2">
    <source>
        <dbReference type="ARBA" id="ARBA00012438"/>
    </source>
</evidence>
<dbReference type="AlphaFoldDB" id="A0A848IIQ3"/>
<dbReference type="PANTHER" id="PTHR43047:SF72">
    <property type="entry name" value="OSMOSENSING HISTIDINE PROTEIN KINASE SLN1"/>
    <property type="match status" value="1"/>
</dbReference>
<keyword evidence="13" id="KW-0472">Membrane</keyword>
<dbReference type="SMART" id="SM00388">
    <property type="entry name" value="HisKA"/>
    <property type="match status" value="1"/>
</dbReference>
<feature type="domain" description="Histidine kinase" evidence="14">
    <location>
        <begin position="556"/>
        <end position="777"/>
    </location>
</feature>
<keyword evidence="17" id="KW-1185">Reference proteome</keyword>
<keyword evidence="13" id="KW-1133">Transmembrane helix</keyword>
<dbReference type="InterPro" id="IPR003661">
    <property type="entry name" value="HisK_dim/P_dom"/>
</dbReference>
<dbReference type="PROSITE" id="PS50109">
    <property type="entry name" value="HIS_KIN"/>
    <property type="match status" value="1"/>
</dbReference>
<comment type="catalytic activity">
    <reaction evidence="1">
        <text>ATP + protein L-histidine = ADP + protein N-phospho-L-histidine.</text>
        <dbReference type="EC" id="2.7.13.3"/>
    </reaction>
</comment>
<feature type="domain" description="Response regulatory" evidence="15">
    <location>
        <begin position="931"/>
        <end position="1045"/>
    </location>
</feature>
<evidence type="ECO:0000256" key="3">
    <source>
        <dbReference type="ARBA" id="ARBA00022553"/>
    </source>
</evidence>
<keyword evidence="13" id="KW-0812">Transmembrane</keyword>
<accession>A0A848IIQ3</accession>
<dbReference type="SUPFAM" id="SSF52172">
    <property type="entry name" value="CheY-like"/>
    <property type="match status" value="1"/>
</dbReference>
<gene>
    <name evidence="16" type="ORF">HHL24_25020</name>
</gene>
<sequence>MQKILDRTQESLAHAFASLAQSAKHQRRLYLATIGSLMLIVVIFTLLLAVLAASKQLDYRRAFATRNAADITALLHREQAFLRRAELTLAYYDAFEGKLPLPEGMEESVQKTGAARSLAERGGAHIDLLVGDATRAAWGPQLKTKLWRLYQTGVSTLATEQAFALRQRAMLIGLNEDYAVMLPPVDAPGAASGTDALLLQPATIGTLRDAIESQLQAQTGKRVPGKGERIWLGPSREPLQGVPVITAVSAYYSGDTPVTLITTSIPVSTLPDYFTRPAAEGTLLLMKPDRRVIVSSPPVDAGTLQMLRNTVTNMPADGYRYTRDGAVLVEPLMSDFGSLVGYLPWRALVGALRWQLAMLAGLALLVLGAIALTARLWGLRLLQKTFAETTRALESETINHILVSATPIGLCIVRQSDFSILTANALAGELLHIEPGSNRLPPHIVGEFSAQAPDKPSVMAFAKVAAFVAPARPFPSQPHLSQPVMQSATQPLPDEGEAAPAQFLQFTYAAARYADEDVLFCAILDVTAQHALEQQLRLAQQSSEIMMRARSNFFASMSHEIRTPLNALLGNLELFARTPGLEAHTQRLATLGVAADALRRIVNDILDFSKIDAGEMRLMTESFRPIDDFENIALSYAPMTADRAIRFYSHLSPTLDQVLRGDRTRIAQIVNNLLSNAFKFTSCGKITLNAEVKDDLQGRPILICRVCDSGIGMDQALVARIFNPFEQGEASTSSRYGGTGLGLSICARLCELMGGHISVESVLGVGSAFSASIPLGVPPDELRVPFVEPARRGSVLVLCQERESGQLLDGWLQRAGWSAHTVMSTRSAQAWLRVNRPQAMLITGEYSLDAIAGLRAVQPVGAAWITRTGPHRPAARGDGVLEATEFSRTAILSAVELAAEGGVAADGAGALAGESAVALPPAANPALQGLTVLVAEDNPLIQTLIVEQLDALGCLPTIAGDGRQALAAFEQGHFEVVLTDIHMPVMDGYGLLAALRKADADLPVLAFSAVTDNQQQEGWRERGFTGYVAKPASLGELEAALLAATSAGSLASASASASPSTVAAATAPVAPETSAPAGATADPANTLSADDKTRYTAMLKEHLQNDLPRLLAIVEQEDREALRGWAHSAGGAFLVVQERQFAQQCRELQRLCENSESWTTEMDERAISLHEAVCDRFGLDEASMH</sequence>
<dbReference type="InterPro" id="IPR004358">
    <property type="entry name" value="Sig_transdc_His_kin-like_C"/>
</dbReference>
<dbReference type="SUPFAM" id="SSF47384">
    <property type="entry name" value="Homodimeric domain of signal transducing histidine kinase"/>
    <property type="match status" value="1"/>
</dbReference>
<dbReference type="RefSeq" id="WP_169488039.1">
    <property type="nucleotide sequence ID" value="NZ_JABBGJ010000028.1"/>
</dbReference>
<dbReference type="Gene3D" id="1.10.287.130">
    <property type="match status" value="1"/>
</dbReference>
<dbReference type="InterPro" id="IPR003594">
    <property type="entry name" value="HATPase_dom"/>
</dbReference>
<dbReference type="SUPFAM" id="SSF47226">
    <property type="entry name" value="Histidine-containing phosphotransfer domain, HPT domain"/>
    <property type="match status" value="1"/>
</dbReference>
<protein>
    <recommendedName>
        <fullName evidence="10">Virulence sensor protein BvgS</fullName>
        <ecNumber evidence="2">2.7.13.3</ecNumber>
    </recommendedName>
</protein>
<dbReference type="InterPro" id="IPR036890">
    <property type="entry name" value="HATPase_C_sf"/>
</dbReference>
<reference evidence="16 17" key="1">
    <citation type="submission" date="2020-04" db="EMBL/GenBank/DDBJ databases">
        <title>Paraburkholderia sp. RP-4-7 isolated from soil.</title>
        <authorList>
            <person name="Dahal R.H."/>
        </authorList>
    </citation>
    <scope>NUCLEOTIDE SEQUENCE [LARGE SCALE GENOMIC DNA]</scope>
    <source>
        <strain evidence="16 17">RP-4-7</strain>
    </source>
</reference>
<feature type="region of interest" description="Disordered" evidence="12">
    <location>
        <begin position="1067"/>
        <end position="1087"/>
    </location>
</feature>
<dbReference type="CDD" id="cd16922">
    <property type="entry name" value="HATPase_EvgS-ArcB-TorS-like"/>
    <property type="match status" value="1"/>
</dbReference>
<keyword evidence="8" id="KW-0843">Virulence</keyword>
<dbReference type="InterPro" id="IPR036641">
    <property type="entry name" value="HPT_dom_sf"/>
</dbReference>
<dbReference type="GO" id="GO:0009927">
    <property type="term" value="F:histidine phosphotransfer kinase activity"/>
    <property type="evidence" value="ECO:0007669"/>
    <property type="project" value="TreeGrafter"/>
</dbReference>
<evidence type="ECO:0000256" key="1">
    <source>
        <dbReference type="ARBA" id="ARBA00000085"/>
    </source>
</evidence>
<dbReference type="InterPro" id="IPR001789">
    <property type="entry name" value="Sig_transdc_resp-reg_receiver"/>
</dbReference>
<keyword evidence="6" id="KW-0418">Kinase</keyword>
<organism evidence="16 17">
    <name type="scientific">Paraburkholderia polaris</name>
    <dbReference type="NCBI Taxonomy" id="2728848"/>
    <lineage>
        <taxon>Bacteria</taxon>
        <taxon>Pseudomonadati</taxon>
        <taxon>Pseudomonadota</taxon>
        <taxon>Betaproteobacteria</taxon>
        <taxon>Burkholderiales</taxon>
        <taxon>Burkholderiaceae</taxon>
        <taxon>Paraburkholderia</taxon>
    </lineage>
</organism>
<evidence type="ECO:0000256" key="11">
    <source>
        <dbReference type="PROSITE-ProRule" id="PRU00169"/>
    </source>
</evidence>
<dbReference type="EMBL" id="JABBGJ010000028">
    <property type="protein sequence ID" value="NMM01190.1"/>
    <property type="molecule type" value="Genomic_DNA"/>
</dbReference>
<dbReference type="Pfam" id="PF02518">
    <property type="entry name" value="HATPase_c"/>
    <property type="match status" value="1"/>
</dbReference>
<evidence type="ECO:0000256" key="9">
    <source>
        <dbReference type="ARBA" id="ARBA00058004"/>
    </source>
</evidence>
<keyword evidence="7" id="KW-0902">Two-component regulatory system</keyword>
<evidence type="ECO:0000256" key="6">
    <source>
        <dbReference type="ARBA" id="ARBA00022777"/>
    </source>
</evidence>
<keyword evidence="5" id="KW-0732">Signal</keyword>
<dbReference type="FunFam" id="3.30.565.10:FF:000010">
    <property type="entry name" value="Sensor histidine kinase RcsC"/>
    <property type="match status" value="1"/>
</dbReference>